<sequence>MKLTNICHTYDGQPILRGINLQVEPGECIGIIGPSGSGKSTLLQILGLLKQPDVGHIELEGRELLAASEEERRLLRLNEIGFVFQQAHLVPYLTVREQLELVQADSESKQDPLHLLDVLGLSHRLNQLPKHLSGGERQRVAVARALINRPRLLLADEPTASLDFENGRRVMELLVAEARNHGRRVLVITHDERMLDVCDRVLLLQDGQLQPSPRH</sequence>
<dbReference type="InterPro" id="IPR017871">
    <property type="entry name" value="ABC_transporter-like_CS"/>
</dbReference>
<evidence type="ECO:0000256" key="5">
    <source>
        <dbReference type="ARBA" id="ARBA00022741"/>
    </source>
</evidence>
<dbReference type="Pfam" id="PF00005">
    <property type="entry name" value="ABC_tran"/>
    <property type="match status" value="1"/>
</dbReference>
<keyword evidence="7" id="KW-0472">Membrane</keyword>
<keyword evidence="4" id="KW-1003">Cell membrane</keyword>
<accession>A0ABT7MPK6</accession>
<evidence type="ECO:0000256" key="7">
    <source>
        <dbReference type="ARBA" id="ARBA00023136"/>
    </source>
</evidence>
<feature type="domain" description="ABC transporter" evidence="11">
    <location>
        <begin position="1"/>
        <end position="215"/>
    </location>
</feature>
<dbReference type="SUPFAM" id="SSF52540">
    <property type="entry name" value="P-loop containing nucleoside triphosphate hydrolases"/>
    <property type="match status" value="1"/>
</dbReference>
<protein>
    <recommendedName>
        <fullName evidence="9">Putative hemin import ATP-binding protein HrtA</fullName>
    </recommendedName>
</protein>
<comment type="subunit">
    <text evidence="2">The complex is composed of two ATP-binding proteins (HrtA), two transmembrane proteins (HrtB) and a solute-binding protein.</text>
</comment>
<dbReference type="GO" id="GO:0005524">
    <property type="term" value="F:ATP binding"/>
    <property type="evidence" value="ECO:0007669"/>
    <property type="project" value="UniProtKB-KW"/>
</dbReference>
<dbReference type="PANTHER" id="PTHR24220:SF666">
    <property type="entry name" value="HEMIN IMPORT ATP-BINDING PROTEIN HRTA-RELATED"/>
    <property type="match status" value="1"/>
</dbReference>
<comment type="similarity">
    <text evidence="8">Belongs to the ABC transporter superfamily. HrtA family.</text>
</comment>
<comment type="caution">
    <text evidence="12">The sequence shown here is derived from an EMBL/GenBank/DDBJ whole genome shotgun (WGS) entry which is preliminary data.</text>
</comment>
<dbReference type="InterPro" id="IPR017911">
    <property type="entry name" value="MacB-like_ATP-bd"/>
</dbReference>
<dbReference type="RefSeq" id="WP_214720177.1">
    <property type="nucleotide sequence ID" value="NZ_CP183077.1"/>
</dbReference>
<evidence type="ECO:0000313" key="12">
    <source>
        <dbReference type="EMBL" id="MDL5377143.1"/>
    </source>
</evidence>
<evidence type="ECO:0000256" key="2">
    <source>
        <dbReference type="ARBA" id="ARBA00011131"/>
    </source>
</evidence>
<evidence type="ECO:0000256" key="10">
    <source>
        <dbReference type="ARBA" id="ARBA00024721"/>
    </source>
</evidence>
<evidence type="ECO:0000259" key="11">
    <source>
        <dbReference type="PROSITE" id="PS50893"/>
    </source>
</evidence>
<evidence type="ECO:0000256" key="6">
    <source>
        <dbReference type="ARBA" id="ARBA00022840"/>
    </source>
</evidence>
<dbReference type="InterPro" id="IPR003593">
    <property type="entry name" value="AAA+_ATPase"/>
</dbReference>
<dbReference type="Gene3D" id="3.40.50.300">
    <property type="entry name" value="P-loop containing nucleotide triphosphate hydrolases"/>
    <property type="match status" value="1"/>
</dbReference>
<proteinExistence type="inferred from homology"/>
<dbReference type="EMBL" id="JASWER010000007">
    <property type="protein sequence ID" value="MDL5377143.1"/>
    <property type="molecule type" value="Genomic_DNA"/>
</dbReference>
<dbReference type="CDD" id="cd03255">
    <property type="entry name" value="ABC_MJ0796_LolCDE_FtsE"/>
    <property type="match status" value="1"/>
</dbReference>
<dbReference type="InterPro" id="IPR003439">
    <property type="entry name" value="ABC_transporter-like_ATP-bd"/>
</dbReference>
<evidence type="ECO:0000256" key="9">
    <source>
        <dbReference type="ARBA" id="ARBA00024432"/>
    </source>
</evidence>
<keyword evidence="3" id="KW-0813">Transport</keyword>
<organism evidence="12 13">
    <name type="scientific">Exiguobacterium mexicanum</name>
    <dbReference type="NCBI Taxonomy" id="340146"/>
    <lineage>
        <taxon>Bacteria</taxon>
        <taxon>Bacillati</taxon>
        <taxon>Bacillota</taxon>
        <taxon>Bacilli</taxon>
        <taxon>Bacillales</taxon>
        <taxon>Bacillales Family XII. Incertae Sedis</taxon>
        <taxon>Exiguobacterium</taxon>
    </lineage>
</organism>
<gene>
    <name evidence="12" type="ORF">QR695_09025</name>
</gene>
<comment type="subcellular location">
    <subcellularLocation>
        <location evidence="1">Cell membrane</location>
        <topology evidence="1">Peripheral membrane protein</topology>
    </subcellularLocation>
</comment>
<comment type="function">
    <text evidence="10">Part of the ABC transporter complex hrt involved in hemin import. Responsible for energy coupling to the transport system.</text>
</comment>
<keyword evidence="13" id="KW-1185">Reference proteome</keyword>
<dbReference type="SMART" id="SM00382">
    <property type="entry name" value="AAA"/>
    <property type="match status" value="1"/>
</dbReference>
<name>A0ABT7MPK6_9BACL</name>
<keyword evidence="6 12" id="KW-0067">ATP-binding</keyword>
<evidence type="ECO:0000313" key="13">
    <source>
        <dbReference type="Proteomes" id="UP001230807"/>
    </source>
</evidence>
<dbReference type="InterPro" id="IPR027417">
    <property type="entry name" value="P-loop_NTPase"/>
</dbReference>
<evidence type="ECO:0000256" key="8">
    <source>
        <dbReference type="ARBA" id="ARBA00024359"/>
    </source>
</evidence>
<dbReference type="PANTHER" id="PTHR24220">
    <property type="entry name" value="IMPORT ATP-BINDING PROTEIN"/>
    <property type="match status" value="1"/>
</dbReference>
<dbReference type="InterPro" id="IPR015854">
    <property type="entry name" value="ABC_transpr_LolD-like"/>
</dbReference>
<keyword evidence="5" id="KW-0547">Nucleotide-binding</keyword>
<dbReference type="Proteomes" id="UP001230807">
    <property type="component" value="Unassembled WGS sequence"/>
</dbReference>
<evidence type="ECO:0000256" key="3">
    <source>
        <dbReference type="ARBA" id="ARBA00022448"/>
    </source>
</evidence>
<dbReference type="PROSITE" id="PS00211">
    <property type="entry name" value="ABC_TRANSPORTER_1"/>
    <property type="match status" value="1"/>
</dbReference>
<evidence type="ECO:0000256" key="4">
    <source>
        <dbReference type="ARBA" id="ARBA00022475"/>
    </source>
</evidence>
<dbReference type="PROSITE" id="PS50893">
    <property type="entry name" value="ABC_TRANSPORTER_2"/>
    <property type="match status" value="1"/>
</dbReference>
<reference evidence="12 13" key="1">
    <citation type="submission" date="2023-06" db="EMBL/GenBank/DDBJ databases">
        <title>Influencing factors and mechanism of Cr(VI) reduction by facultative anaerobic Exiguobacterium sp. PY14.</title>
        <authorList>
            <person name="Zou L."/>
        </authorList>
    </citation>
    <scope>NUCLEOTIDE SEQUENCE [LARGE SCALE GENOMIC DNA]</scope>
    <source>
        <strain evidence="12 13">PY14</strain>
    </source>
</reference>
<evidence type="ECO:0000256" key="1">
    <source>
        <dbReference type="ARBA" id="ARBA00004202"/>
    </source>
</evidence>